<organism evidence="1 2">
    <name type="scientific">Dreissena polymorpha</name>
    <name type="common">Zebra mussel</name>
    <name type="synonym">Mytilus polymorpha</name>
    <dbReference type="NCBI Taxonomy" id="45954"/>
    <lineage>
        <taxon>Eukaryota</taxon>
        <taxon>Metazoa</taxon>
        <taxon>Spiralia</taxon>
        <taxon>Lophotrochozoa</taxon>
        <taxon>Mollusca</taxon>
        <taxon>Bivalvia</taxon>
        <taxon>Autobranchia</taxon>
        <taxon>Heteroconchia</taxon>
        <taxon>Euheterodonta</taxon>
        <taxon>Imparidentia</taxon>
        <taxon>Neoheterodontei</taxon>
        <taxon>Myida</taxon>
        <taxon>Dreissenoidea</taxon>
        <taxon>Dreissenidae</taxon>
        <taxon>Dreissena</taxon>
    </lineage>
</organism>
<keyword evidence="2" id="KW-1185">Reference proteome</keyword>
<name>A0A9D4GG87_DREPO</name>
<gene>
    <name evidence="1" type="ORF">DPMN_143449</name>
</gene>
<dbReference type="EMBL" id="JAIWYP010000006">
    <property type="protein sequence ID" value="KAH3814931.1"/>
    <property type="molecule type" value="Genomic_DNA"/>
</dbReference>
<reference evidence="1" key="2">
    <citation type="submission" date="2020-11" db="EMBL/GenBank/DDBJ databases">
        <authorList>
            <person name="McCartney M.A."/>
            <person name="Auch B."/>
            <person name="Kono T."/>
            <person name="Mallez S."/>
            <person name="Becker A."/>
            <person name="Gohl D.M."/>
            <person name="Silverstein K.A.T."/>
            <person name="Koren S."/>
            <person name="Bechman K.B."/>
            <person name="Herman A."/>
            <person name="Abrahante J.E."/>
            <person name="Garbe J."/>
        </authorList>
    </citation>
    <scope>NUCLEOTIDE SEQUENCE</scope>
    <source>
        <strain evidence="1">Duluth1</strain>
        <tissue evidence="1">Whole animal</tissue>
    </source>
</reference>
<evidence type="ECO:0000313" key="1">
    <source>
        <dbReference type="EMBL" id="KAH3814931.1"/>
    </source>
</evidence>
<accession>A0A9D4GG87</accession>
<proteinExistence type="predicted"/>
<protein>
    <submittedName>
        <fullName evidence="1">Uncharacterized protein</fullName>
    </submittedName>
</protein>
<evidence type="ECO:0000313" key="2">
    <source>
        <dbReference type="Proteomes" id="UP000828390"/>
    </source>
</evidence>
<dbReference type="AlphaFoldDB" id="A0A9D4GG87"/>
<comment type="caution">
    <text evidence="1">The sequence shown here is derived from an EMBL/GenBank/DDBJ whole genome shotgun (WGS) entry which is preliminary data.</text>
</comment>
<dbReference type="Proteomes" id="UP000828390">
    <property type="component" value="Unassembled WGS sequence"/>
</dbReference>
<sequence>MLLCSPRTTSYNGISNCLLGICGDGSRVKHSRHCDHSEVPETIKTLLPVAEYGRSCGLSNKAYCWVPYFAYAVVDRDTGVQPSEVFPVYIYFILSRYRTQTLLSAIIA</sequence>
<reference evidence="1" key="1">
    <citation type="journal article" date="2019" name="bioRxiv">
        <title>The Genome of the Zebra Mussel, Dreissena polymorpha: A Resource for Invasive Species Research.</title>
        <authorList>
            <person name="McCartney M.A."/>
            <person name="Auch B."/>
            <person name="Kono T."/>
            <person name="Mallez S."/>
            <person name="Zhang Y."/>
            <person name="Obille A."/>
            <person name="Becker A."/>
            <person name="Abrahante J.E."/>
            <person name="Garbe J."/>
            <person name="Badalamenti J.P."/>
            <person name="Herman A."/>
            <person name="Mangelson H."/>
            <person name="Liachko I."/>
            <person name="Sullivan S."/>
            <person name="Sone E.D."/>
            <person name="Koren S."/>
            <person name="Silverstein K.A.T."/>
            <person name="Beckman K.B."/>
            <person name="Gohl D.M."/>
        </authorList>
    </citation>
    <scope>NUCLEOTIDE SEQUENCE</scope>
    <source>
        <strain evidence="1">Duluth1</strain>
        <tissue evidence="1">Whole animal</tissue>
    </source>
</reference>